<evidence type="ECO:0000313" key="2">
    <source>
        <dbReference type="EMBL" id="ACB33784.1"/>
    </source>
</evidence>
<keyword evidence="3" id="KW-1185">Reference proteome</keyword>
<dbReference type="RefSeq" id="WP_012346546.1">
    <property type="nucleotide sequence ID" value="NC_010524.1"/>
</dbReference>
<dbReference type="eggNOG" id="COG5319">
    <property type="taxonomic scope" value="Bacteria"/>
</dbReference>
<dbReference type="EMBL" id="CP001013">
    <property type="protein sequence ID" value="ACB33784.1"/>
    <property type="molecule type" value="Genomic_DNA"/>
</dbReference>
<accession>B1XWB6</accession>
<dbReference type="Pfam" id="PF06676">
    <property type="entry name" value="DUF1178"/>
    <property type="match status" value="1"/>
</dbReference>
<evidence type="ECO:0000313" key="3">
    <source>
        <dbReference type="Proteomes" id="UP000001693"/>
    </source>
</evidence>
<dbReference type="OrthoDB" id="5295943at2"/>
<dbReference type="Proteomes" id="UP000001693">
    <property type="component" value="Chromosome"/>
</dbReference>
<dbReference type="InterPro" id="IPR009562">
    <property type="entry name" value="DUF1178"/>
</dbReference>
<reference evidence="2 3" key="1">
    <citation type="submission" date="2008-03" db="EMBL/GenBank/DDBJ databases">
        <title>Complete sequence of Leptothrix cholodnii SP-6.</title>
        <authorList>
            <consortium name="US DOE Joint Genome Institute"/>
            <person name="Copeland A."/>
            <person name="Lucas S."/>
            <person name="Lapidus A."/>
            <person name="Glavina del Rio T."/>
            <person name="Dalin E."/>
            <person name="Tice H."/>
            <person name="Bruce D."/>
            <person name="Goodwin L."/>
            <person name="Pitluck S."/>
            <person name="Chertkov O."/>
            <person name="Brettin T."/>
            <person name="Detter J.C."/>
            <person name="Han C."/>
            <person name="Kuske C.R."/>
            <person name="Schmutz J."/>
            <person name="Larimer F."/>
            <person name="Land M."/>
            <person name="Hauser L."/>
            <person name="Kyrpides N."/>
            <person name="Lykidis A."/>
            <person name="Emerson D."/>
            <person name="Richardson P."/>
        </authorList>
    </citation>
    <scope>NUCLEOTIDE SEQUENCE [LARGE SCALE GENOMIC DNA]</scope>
    <source>
        <strain evidence="3">ATCC 51168 / LMG 8142 / SP-6</strain>
    </source>
</reference>
<organism evidence="2 3">
    <name type="scientific">Leptothrix cholodnii (strain ATCC 51168 / LMG 8142 / SP-6)</name>
    <name type="common">Leptothrix discophora (strain SP-6)</name>
    <dbReference type="NCBI Taxonomy" id="395495"/>
    <lineage>
        <taxon>Bacteria</taxon>
        <taxon>Pseudomonadati</taxon>
        <taxon>Pseudomonadota</taxon>
        <taxon>Betaproteobacteria</taxon>
        <taxon>Burkholderiales</taxon>
        <taxon>Sphaerotilaceae</taxon>
        <taxon>Leptothrix</taxon>
    </lineage>
</organism>
<evidence type="ECO:0000256" key="1">
    <source>
        <dbReference type="SAM" id="MobiDB-lite"/>
    </source>
</evidence>
<protein>
    <submittedName>
        <fullName evidence="2">Uncharacterized protein</fullName>
    </submittedName>
</protein>
<feature type="region of interest" description="Disordered" evidence="1">
    <location>
        <begin position="52"/>
        <end position="80"/>
    </location>
</feature>
<dbReference type="KEGG" id="lch:Lcho_1516"/>
<name>B1XWB6_LEPCP</name>
<gene>
    <name evidence="2" type="ordered locus">Lcho_1516</name>
</gene>
<dbReference type="AlphaFoldDB" id="B1XWB6"/>
<feature type="compositionally biased region" description="Low complexity" evidence="1">
    <location>
        <begin position="60"/>
        <end position="80"/>
    </location>
</feature>
<dbReference type="STRING" id="395495.Lcho_1516"/>
<dbReference type="PIRSF" id="PIRSF032131">
    <property type="entry name" value="UCP032131"/>
    <property type="match status" value="1"/>
</dbReference>
<dbReference type="HOGENOM" id="CLU_112041_1_0_4"/>
<sequence length="160" mass="17270">MKVLNLQCEAGHGFEGWFGSEADFVDQQQRDLIACPVCGGSQVQRMPSAPRLNLSGAREPAPATAKSSAAAVSPTPAGAAQVPARQLAEAAYLQAVRHLLRNTEDVGPRFAEEARRIHYGEVEHRHIRGQTSSDEVRELHDEGIEVFNLPIPAGLDGPLQ</sequence>
<proteinExistence type="predicted"/>